<proteinExistence type="predicted"/>
<comment type="caution">
    <text evidence="1">The sequence shown here is derived from an EMBL/GenBank/DDBJ whole genome shotgun (WGS) entry which is preliminary data.</text>
</comment>
<dbReference type="EMBL" id="CAJVPS010031339">
    <property type="protein sequence ID" value="CAG8732937.1"/>
    <property type="molecule type" value="Genomic_DNA"/>
</dbReference>
<feature type="non-terminal residue" evidence="1">
    <location>
        <position position="1"/>
    </location>
</feature>
<evidence type="ECO:0000313" key="2">
    <source>
        <dbReference type="Proteomes" id="UP000789508"/>
    </source>
</evidence>
<dbReference type="AlphaFoldDB" id="A0A9N9NFI2"/>
<gene>
    <name evidence="1" type="ORF">ALEPTO_LOCUS12686</name>
</gene>
<accession>A0A9N9NFI2</accession>
<evidence type="ECO:0000313" key="1">
    <source>
        <dbReference type="EMBL" id="CAG8732937.1"/>
    </source>
</evidence>
<reference evidence="1" key="1">
    <citation type="submission" date="2021-06" db="EMBL/GenBank/DDBJ databases">
        <authorList>
            <person name="Kallberg Y."/>
            <person name="Tangrot J."/>
            <person name="Rosling A."/>
        </authorList>
    </citation>
    <scope>NUCLEOTIDE SEQUENCE</scope>
    <source>
        <strain evidence="1">FL130A</strain>
    </source>
</reference>
<organism evidence="1 2">
    <name type="scientific">Ambispora leptoticha</name>
    <dbReference type="NCBI Taxonomy" id="144679"/>
    <lineage>
        <taxon>Eukaryota</taxon>
        <taxon>Fungi</taxon>
        <taxon>Fungi incertae sedis</taxon>
        <taxon>Mucoromycota</taxon>
        <taxon>Glomeromycotina</taxon>
        <taxon>Glomeromycetes</taxon>
        <taxon>Archaeosporales</taxon>
        <taxon>Ambisporaceae</taxon>
        <taxon>Ambispora</taxon>
    </lineage>
</organism>
<keyword evidence="2" id="KW-1185">Reference proteome</keyword>
<feature type="non-terminal residue" evidence="1">
    <location>
        <position position="74"/>
    </location>
</feature>
<name>A0A9N9NFI2_9GLOM</name>
<dbReference type="Proteomes" id="UP000789508">
    <property type="component" value="Unassembled WGS sequence"/>
</dbReference>
<protein>
    <submittedName>
        <fullName evidence="1">10347_t:CDS:1</fullName>
    </submittedName>
</protein>
<sequence length="74" mass="8772">SRRITVQINLINCQIKQLLDVTVTVKGETLEQRSQFSRGLQALKERNKVFIYLYEALKISNRQMNLRYLFTNPQ</sequence>